<feature type="repeat" description="LDL-receptor class B" evidence="12">
    <location>
        <begin position="846"/>
        <end position="888"/>
    </location>
</feature>
<reference evidence="18" key="1">
    <citation type="submission" date="2025-08" db="UniProtKB">
        <authorList>
            <consortium name="RefSeq"/>
        </authorList>
    </citation>
    <scope>IDENTIFICATION</scope>
    <source>
        <tissue evidence="18">Whole Larva</tissue>
    </source>
</reference>
<feature type="repeat" description="LDL-receptor class B" evidence="12">
    <location>
        <begin position="1764"/>
        <end position="1809"/>
    </location>
</feature>
<feature type="disulfide bond" evidence="11">
    <location>
        <begin position="337"/>
        <end position="349"/>
    </location>
</feature>
<evidence type="ECO:0000256" key="7">
    <source>
        <dbReference type="ARBA" id="ARBA00023136"/>
    </source>
</evidence>
<feature type="repeat" description="LDL-receptor class B" evidence="12">
    <location>
        <begin position="802"/>
        <end position="845"/>
    </location>
</feature>
<keyword evidence="8 11" id="KW-1015">Disulfide bond</keyword>
<dbReference type="SUPFAM" id="SSF57424">
    <property type="entry name" value="LDL receptor-like module"/>
    <property type="match status" value="8"/>
</dbReference>
<comment type="caution">
    <text evidence="11">Lacks conserved residue(s) required for the propagation of feature annotation.</text>
</comment>
<proteinExistence type="predicted"/>
<dbReference type="InterPro" id="IPR000742">
    <property type="entry name" value="EGF"/>
</dbReference>
<keyword evidence="3" id="KW-0254">Endocytosis</keyword>
<evidence type="ECO:0000256" key="14">
    <source>
        <dbReference type="SAM" id="Phobius"/>
    </source>
</evidence>
<evidence type="ECO:0000256" key="15">
    <source>
        <dbReference type="SAM" id="SignalP"/>
    </source>
</evidence>
<dbReference type="InterPro" id="IPR009030">
    <property type="entry name" value="Growth_fac_rcpt_cys_sf"/>
</dbReference>
<feature type="repeat" description="LDL-receptor class B" evidence="12">
    <location>
        <begin position="1107"/>
        <end position="1149"/>
    </location>
</feature>
<feature type="transmembrane region" description="Helical" evidence="14">
    <location>
        <begin position="1939"/>
        <end position="1964"/>
    </location>
</feature>
<feature type="domain" description="EGF-like" evidence="16">
    <location>
        <begin position="650"/>
        <end position="665"/>
    </location>
</feature>
<evidence type="ECO:0000256" key="6">
    <source>
        <dbReference type="ARBA" id="ARBA00022989"/>
    </source>
</evidence>
<dbReference type="SMART" id="SM00192">
    <property type="entry name" value="LDLa"/>
    <property type="match status" value="8"/>
</dbReference>
<dbReference type="SMART" id="SM00181">
    <property type="entry name" value="EGF"/>
    <property type="match status" value="8"/>
</dbReference>
<dbReference type="Gene3D" id="2.120.10.30">
    <property type="entry name" value="TolB, C-terminal domain"/>
    <property type="match status" value="4"/>
</dbReference>
<feature type="disulfide bond" evidence="11">
    <location>
        <begin position="424"/>
        <end position="442"/>
    </location>
</feature>
<dbReference type="PROSITE" id="PS01187">
    <property type="entry name" value="EGF_CA"/>
    <property type="match status" value="1"/>
</dbReference>
<feature type="compositionally biased region" description="Polar residues" evidence="13">
    <location>
        <begin position="87"/>
        <end position="96"/>
    </location>
</feature>
<evidence type="ECO:0000259" key="16">
    <source>
        <dbReference type="PROSITE" id="PS01186"/>
    </source>
</evidence>
<dbReference type="Pfam" id="PF00057">
    <property type="entry name" value="Ldl_recept_a"/>
    <property type="match status" value="7"/>
</dbReference>
<feature type="disulfide bond" evidence="11">
    <location>
        <begin position="395"/>
        <end position="410"/>
    </location>
</feature>
<dbReference type="PROSITE" id="PS51120">
    <property type="entry name" value="LDLRB"/>
    <property type="match status" value="15"/>
</dbReference>
<keyword evidence="4 14" id="KW-0812">Transmembrane</keyword>
<dbReference type="InterPro" id="IPR023415">
    <property type="entry name" value="LDLR_class-A_CS"/>
</dbReference>
<feature type="disulfide bond" evidence="11">
    <location>
        <begin position="500"/>
        <end position="512"/>
    </location>
</feature>
<evidence type="ECO:0000256" key="5">
    <source>
        <dbReference type="ARBA" id="ARBA00022737"/>
    </source>
</evidence>
<protein>
    <submittedName>
        <fullName evidence="18">Low-density lipoprotein receptor-related protein 4</fullName>
    </submittedName>
</protein>
<dbReference type="CDD" id="cd00112">
    <property type="entry name" value="LDLa"/>
    <property type="match status" value="6"/>
</dbReference>
<dbReference type="PANTHER" id="PTHR46513:SF44">
    <property type="entry name" value="LDL RECEPTOR RELATED PROTEIN 4"/>
    <property type="match status" value="1"/>
</dbReference>
<feature type="disulfide bond" evidence="11">
    <location>
        <begin position="316"/>
        <end position="331"/>
    </location>
</feature>
<feature type="disulfide bond" evidence="11">
    <location>
        <begin position="465"/>
        <end position="483"/>
    </location>
</feature>
<dbReference type="SUPFAM" id="SSF57184">
    <property type="entry name" value="Growth factor receptor domain"/>
    <property type="match status" value="1"/>
</dbReference>
<feature type="repeat" description="LDL-receptor class B" evidence="12">
    <location>
        <begin position="1456"/>
        <end position="1497"/>
    </location>
</feature>
<dbReference type="InterPro" id="IPR001881">
    <property type="entry name" value="EGF-like_Ca-bd_dom"/>
</dbReference>
<feature type="disulfide bond" evidence="11">
    <location>
        <begin position="477"/>
        <end position="492"/>
    </location>
</feature>
<keyword evidence="7 14" id="KW-0472">Membrane</keyword>
<organism evidence="17 18">
    <name type="scientific">Nicrophorus vespilloides</name>
    <name type="common">Boreal carrion beetle</name>
    <dbReference type="NCBI Taxonomy" id="110193"/>
    <lineage>
        <taxon>Eukaryota</taxon>
        <taxon>Metazoa</taxon>
        <taxon>Ecdysozoa</taxon>
        <taxon>Arthropoda</taxon>
        <taxon>Hexapoda</taxon>
        <taxon>Insecta</taxon>
        <taxon>Pterygota</taxon>
        <taxon>Neoptera</taxon>
        <taxon>Endopterygota</taxon>
        <taxon>Coleoptera</taxon>
        <taxon>Polyphaga</taxon>
        <taxon>Staphyliniformia</taxon>
        <taxon>Silphidae</taxon>
        <taxon>Nicrophorinae</taxon>
        <taxon>Nicrophorus</taxon>
    </lineage>
</organism>
<evidence type="ECO:0000256" key="9">
    <source>
        <dbReference type="ARBA" id="ARBA00023170"/>
    </source>
</evidence>
<evidence type="ECO:0000256" key="11">
    <source>
        <dbReference type="PROSITE-ProRule" id="PRU00124"/>
    </source>
</evidence>
<gene>
    <name evidence="18" type="primary">LOC108557710</name>
</gene>
<dbReference type="InterPro" id="IPR050778">
    <property type="entry name" value="Cueball_EGF_LRP_Nidogen"/>
</dbReference>
<feature type="signal peptide" evidence="15">
    <location>
        <begin position="1"/>
        <end position="33"/>
    </location>
</feature>
<evidence type="ECO:0000313" key="17">
    <source>
        <dbReference type="Proteomes" id="UP000695000"/>
    </source>
</evidence>
<feature type="region of interest" description="Disordered" evidence="13">
    <location>
        <begin position="38"/>
        <end position="97"/>
    </location>
</feature>
<dbReference type="GeneID" id="108557710"/>
<feature type="disulfide bond" evidence="11">
    <location>
        <begin position="356"/>
        <end position="371"/>
    </location>
</feature>
<feature type="region of interest" description="Disordered" evidence="13">
    <location>
        <begin position="136"/>
        <end position="165"/>
    </location>
</feature>
<sequence length="2078" mass="233706">MTRRNRVEAAKRSRGRGHFQICLVVCLLTLCFANHQSQDTSTSAPPPVGGGAAPHRGAARQMYGSGSLRPPGTNPMVFGPAHRPPLTSGSSPSQGNIRRYPMAYPIVPLPIPIRDFESFPDGFPILIREYFNDRSTSRSGARGISTSSASSSINRGMYGGRPEYNNGRPTRLYDFRPDVYGEGFIPGRGFDVRPGGMLTKMPSNRPTGHGIQRMREPDEDDAGVSSSNNNGNQKEIVDFEHECGEDCEQGEYLCVSSCTCIKNTLRCDGDVDCDDEEDELECGEIEAARDEKCTTEPNKYVTCPRSGKCILKNWLCDGDDDCGDFSDETQCGFKVNCTSDQFECANGLCIPRNWECDNDNDCKDFSDEHNCTKMECTTDEYSCGDGTCISLSFKCDKDIDCNDESDETDCDVEPPPCNEGEFRCTYNKCIKVEFRCDGDNDCDDWSDEENCPKLPGTCVSGEFKCNNGQCIPESWRCDKQDDCEGNEDEINCTDSNSRNCSSDEFMCSNGACILKTWVCDGVSDCNQDEDESNCQIVCDETKFGCTGISPNDTEVDFCIHKKHVCDGQRDCPKGEDENDCPTRHDCDINKLKCTQMCITFPNGTEGCSCHPGYNLVVHDGYTCEDINECLYETDPVCSQTCNNTVGSFKCGCMTGYVLRPDMRSCKALGAPPTLLFANRGDIRQVSLQASFSNSKYTAILKRLSNAIALDYHYTKGLIFWSDTMMNVIRKANMNGSGIVDVVKWGLESPGGIALDWIHNLLFWTDSGTRRVEVASLDGKQRAIIVTDDLDKPRAIAVHPGKATVFWTDWGPNPKIERVEMDGTNRRSVITESVFWPNGLTIDYTTDRIYWADAKHNVIETALFDGGDRKKVISKGLPHPFALTIFEDAIYWTDWHTKAISTANKATGAGFRTIHSNLHFPMDIHSYHPQRQPDYRNHCGSNNGGCEHLCLPNRVEYSCVCRMGQKLNADRKTCQQPENFLVLARKKDLRIKHLDTDANNHHEIVVPVDGVKSAVAIAWDSRKDTIFWTDVDRNTISKAHWNGSDQQIIIKDNILSPAGLAYDWFTDKLYWTSASKIEVAKSDGSMRTILIWKNLGKPRDIVVDPVAGNMYWSDWGENPKIERAAMDGSNRILITNNLTWPNGLAIDHETGRLYWSDGGKNSIEYADLDGRHHKVLLSGISLPHPFGLDLFGEDVYWTDWETLKIEKVNKILGTNRSVVSSDVSNLMDVRVFHRNRKYVFTPCHKDNGGCSHLCLLKPEGHSCSCPIGIKLQRDGKTCAEFPSNYLVLAHRVDIRQISLDVPYVVDVVLPMPSLKNVMAVDVDRRTNQIYWTDTSSDLIQKNSLDGKQIQTIISHELQMADGIAVDSSGRKLYWTDGERNSIEVAELDGHNRKLLVWIDLDSPRAITLYYEKGLMFWSDWGTKAKIESAEMDGSNRKTLISTKLVWPNGLGVDHQENRLYWTDGKQKTIESCDLQGNDRRLIIDDAPHPYGLVIAGDHMYWTDWQTQSLHRADKGSGTNRTIISERLKGLMTVVHVKEDDAASLPIDICGADNGGCSHLCLRNALGFSCACPTGIQFMNNSRKICNHQPSSYLLFATRKYLARISLDSQDLLEVTLPINNTDHIIDVDFHWAKQTIFFSDVNMEKIMSVDMRNLSDVRDLIVKNITTPNGISVDWISNNLYWTDTRLRVIEVCRLDGDMRKIIVKENLMEPRSIAVYPRKGYLYWSDWGTSPKIEMAYTDGSTRSVIVDRDLGFPNGLVIDFKGRRLYWTDAKWDRIETSDLHGKSRIQLIQSGSSPTTHPFGLTQFDEYIYWTDWYQKTILRADKATGNNAAMVRSNLIGVMGITTVSESKQKGWNPCAVNNGGCSHLCFFKLNHYTCGCPDSPNHPIPCKTAPEEWVTMNHPDAVYDYEDYDYDSINEHIYPKLHDSEQPNTIPASHYYVMFIVSLTGVVFLIFLVIGILFIFRTNRKKYLYATGRSVMTFSNPNYYTSNREQGPAGPVVPLAVPDKKPFLWKRLKYDKSQDRVYEEKTENSSPEVASLIPTVLTPCSSNCDVITPEMERSPSATPLHRQDTITTVA</sequence>
<feature type="repeat" description="LDL-receptor class B" evidence="12">
    <location>
        <begin position="1720"/>
        <end position="1763"/>
    </location>
</feature>
<dbReference type="PANTHER" id="PTHR46513">
    <property type="entry name" value="VITELLOGENIN RECEPTOR-LIKE PROTEIN-RELATED-RELATED"/>
    <property type="match status" value="1"/>
</dbReference>
<feature type="repeat" description="LDL-receptor class B" evidence="12">
    <location>
        <begin position="716"/>
        <end position="758"/>
    </location>
</feature>
<dbReference type="SMART" id="SM00179">
    <property type="entry name" value="EGF_CA"/>
    <property type="match status" value="2"/>
</dbReference>
<feature type="repeat" description="LDL-receptor class B" evidence="12">
    <location>
        <begin position="1150"/>
        <end position="1193"/>
    </location>
</feature>
<evidence type="ECO:0000256" key="2">
    <source>
        <dbReference type="ARBA" id="ARBA00022536"/>
    </source>
</evidence>
<feature type="disulfide bond" evidence="11">
    <location>
        <begin position="458"/>
        <end position="470"/>
    </location>
</feature>
<dbReference type="InterPro" id="IPR000033">
    <property type="entry name" value="LDLR_classB_rpt"/>
</dbReference>
<dbReference type="PROSITE" id="PS01186">
    <property type="entry name" value="EGF_2"/>
    <property type="match status" value="1"/>
</dbReference>
<keyword evidence="5" id="KW-0677">Repeat</keyword>
<dbReference type="SUPFAM" id="SSF63825">
    <property type="entry name" value="YWTD domain"/>
    <property type="match status" value="4"/>
</dbReference>
<evidence type="ECO:0000256" key="4">
    <source>
        <dbReference type="ARBA" id="ARBA00022692"/>
    </source>
</evidence>
<evidence type="ECO:0000256" key="13">
    <source>
        <dbReference type="SAM" id="MobiDB-lite"/>
    </source>
</evidence>
<keyword evidence="17" id="KW-1185">Reference proteome</keyword>
<keyword evidence="2" id="KW-0245">EGF-like domain</keyword>
<feature type="disulfide bond" evidence="11">
    <location>
        <begin position="507"/>
        <end position="525"/>
    </location>
</feature>
<dbReference type="InterPro" id="IPR011042">
    <property type="entry name" value="6-blade_b-propeller_TolB-like"/>
</dbReference>
<keyword evidence="10" id="KW-0325">Glycoprotein</keyword>
<feature type="repeat" description="LDL-receptor class B" evidence="12">
    <location>
        <begin position="1326"/>
        <end position="1368"/>
    </location>
</feature>
<dbReference type="Pfam" id="PF14670">
    <property type="entry name" value="FXa_inhibition"/>
    <property type="match status" value="2"/>
</dbReference>
<feature type="repeat" description="LDL-receptor class B" evidence="12">
    <location>
        <begin position="1369"/>
        <end position="1411"/>
    </location>
</feature>
<feature type="disulfide bond" evidence="11">
    <location>
        <begin position="436"/>
        <end position="451"/>
    </location>
</feature>
<evidence type="ECO:0000256" key="3">
    <source>
        <dbReference type="ARBA" id="ARBA00022583"/>
    </source>
</evidence>
<evidence type="ECO:0000256" key="12">
    <source>
        <dbReference type="PROSITE-ProRule" id="PRU00461"/>
    </source>
</evidence>
<dbReference type="Gene3D" id="2.10.25.10">
    <property type="entry name" value="Laminin"/>
    <property type="match status" value="2"/>
</dbReference>
<comment type="subcellular location">
    <subcellularLocation>
        <location evidence="1">Membrane</location>
        <topology evidence="1">Single-pass membrane protein</topology>
    </subcellularLocation>
</comment>
<dbReference type="PROSITE" id="PS01209">
    <property type="entry name" value="LDLRA_1"/>
    <property type="match status" value="4"/>
</dbReference>
<keyword evidence="15" id="KW-0732">Signal</keyword>
<feature type="region of interest" description="Disordered" evidence="13">
    <location>
        <begin position="2059"/>
        <end position="2078"/>
    </location>
</feature>
<feature type="region of interest" description="Disordered" evidence="13">
    <location>
        <begin position="202"/>
        <end position="232"/>
    </location>
</feature>
<evidence type="ECO:0000256" key="1">
    <source>
        <dbReference type="ARBA" id="ARBA00004167"/>
    </source>
</evidence>
<dbReference type="PROSITE" id="PS50068">
    <property type="entry name" value="LDLRA_2"/>
    <property type="match status" value="8"/>
</dbReference>
<feature type="disulfide bond" evidence="11">
    <location>
        <begin position="344"/>
        <end position="362"/>
    </location>
</feature>
<dbReference type="InterPro" id="IPR036055">
    <property type="entry name" value="LDL_receptor-like_sf"/>
</dbReference>
<dbReference type="InterPro" id="IPR002172">
    <property type="entry name" value="LDrepeatLR_classA_rpt"/>
</dbReference>
<name>A0ABM1M5I6_NICVS</name>
<dbReference type="CDD" id="cd00054">
    <property type="entry name" value="EGF_CA"/>
    <property type="match status" value="1"/>
</dbReference>
<dbReference type="Proteomes" id="UP000695000">
    <property type="component" value="Unplaced"/>
</dbReference>
<keyword evidence="6 14" id="KW-1133">Transmembrane helix</keyword>
<feature type="disulfide bond" evidence="11">
    <location>
        <begin position="267"/>
        <end position="282"/>
    </location>
</feature>
<dbReference type="SUPFAM" id="SSF57196">
    <property type="entry name" value="EGF/Laminin"/>
    <property type="match status" value="1"/>
</dbReference>
<feature type="compositionally biased region" description="Low complexity" evidence="13">
    <location>
        <begin position="137"/>
        <end position="153"/>
    </location>
</feature>
<dbReference type="InterPro" id="IPR018097">
    <property type="entry name" value="EGF_Ca-bd_CS"/>
</dbReference>
<dbReference type="PRINTS" id="PR00261">
    <property type="entry name" value="LDLRECEPTOR"/>
</dbReference>
<accession>A0ABM1M5I6</accession>
<feature type="repeat" description="LDL-receptor class B" evidence="12">
    <location>
        <begin position="1066"/>
        <end position="1106"/>
    </location>
</feature>
<dbReference type="Pfam" id="PF07645">
    <property type="entry name" value="EGF_CA"/>
    <property type="match status" value="1"/>
</dbReference>
<feature type="chain" id="PRO_5045631161" evidence="15">
    <location>
        <begin position="34"/>
        <end position="2078"/>
    </location>
</feature>
<keyword evidence="9 18" id="KW-0675">Receptor</keyword>
<dbReference type="SMART" id="SM00135">
    <property type="entry name" value="LY"/>
    <property type="match status" value="20"/>
</dbReference>
<feature type="disulfide bond" evidence="11">
    <location>
        <begin position="519"/>
        <end position="534"/>
    </location>
</feature>
<dbReference type="InterPro" id="IPR049883">
    <property type="entry name" value="NOTCH1_EGF-like"/>
</dbReference>
<evidence type="ECO:0000256" key="10">
    <source>
        <dbReference type="ARBA" id="ARBA00023180"/>
    </source>
</evidence>
<evidence type="ECO:0000313" key="18">
    <source>
        <dbReference type="RefSeq" id="XP_017769836.1"/>
    </source>
</evidence>
<feature type="disulfide bond" evidence="11">
    <location>
        <begin position="565"/>
        <end position="580"/>
    </location>
</feature>
<evidence type="ECO:0000256" key="8">
    <source>
        <dbReference type="ARBA" id="ARBA00023157"/>
    </source>
</evidence>
<feature type="repeat" description="LDL-receptor class B" evidence="12">
    <location>
        <begin position="1677"/>
        <end position="1719"/>
    </location>
</feature>
<dbReference type="Pfam" id="PF00058">
    <property type="entry name" value="Ldl_recept_b"/>
    <property type="match status" value="11"/>
</dbReference>
<feature type="disulfide bond" evidence="11">
    <location>
        <begin position="383"/>
        <end position="401"/>
    </location>
</feature>
<feature type="repeat" description="LDL-receptor class B" evidence="12">
    <location>
        <begin position="1412"/>
        <end position="1455"/>
    </location>
</feature>
<feature type="disulfide bond" evidence="11">
    <location>
        <begin position="376"/>
        <end position="388"/>
    </location>
</feature>
<dbReference type="RefSeq" id="XP_017769836.1">
    <property type="nucleotide sequence ID" value="XM_017914347.1"/>
</dbReference>
<dbReference type="Gene3D" id="4.10.400.10">
    <property type="entry name" value="Low-density Lipoprotein Receptor"/>
    <property type="match status" value="8"/>
</dbReference>
<feature type="repeat" description="LDL-receptor class B" evidence="12">
    <location>
        <begin position="1023"/>
        <end position="1065"/>
    </location>
</feature>
<feature type="disulfide bond" evidence="11">
    <location>
        <begin position="417"/>
        <end position="429"/>
    </location>
</feature>
<feature type="repeat" description="LDL-receptor class B" evidence="12">
    <location>
        <begin position="759"/>
        <end position="801"/>
    </location>
</feature>
<keyword evidence="18" id="KW-0449">Lipoprotein</keyword>